<dbReference type="EMBL" id="JBEDUW010000007">
    <property type="protein sequence ID" value="KAK9913264.1"/>
    <property type="molecule type" value="Genomic_DNA"/>
</dbReference>
<feature type="compositionally biased region" description="Basic and acidic residues" evidence="1">
    <location>
        <begin position="30"/>
        <end position="43"/>
    </location>
</feature>
<feature type="region of interest" description="Disordered" evidence="1">
    <location>
        <begin position="1"/>
        <end position="158"/>
    </location>
</feature>
<feature type="region of interest" description="Disordered" evidence="1">
    <location>
        <begin position="172"/>
        <end position="191"/>
    </location>
</feature>
<evidence type="ECO:0000259" key="2">
    <source>
        <dbReference type="PROSITE" id="PS51293"/>
    </source>
</evidence>
<proteinExistence type="predicted"/>
<protein>
    <recommendedName>
        <fullName evidence="2">SANT domain-containing protein</fullName>
    </recommendedName>
</protein>
<feature type="region of interest" description="Disordered" evidence="1">
    <location>
        <begin position="196"/>
        <end position="270"/>
    </location>
</feature>
<gene>
    <name evidence="3" type="ORF">M0R45_037086</name>
</gene>
<feature type="compositionally biased region" description="Polar residues" evidence="1">
    <location>
        <begin position="1479"/>
        <end position="1488"/>
    </location>
</feature>
<feature type="domain" description="SANT" evidence="2">
    <location>
        <begin position="1015"/>
        <end position="1063"/>
    </location>
</feature>
<feature type="compositionally biased region" description="Basic and acidic residues" evidence="1">
    <location>
        <begin position="95"/>
        <end position="119"/>
    </location>
</feature>
<keyword evidence="4" id="KW-1185">Reference proteome</keyword>
<dbReference type="Pfam" id="PF00249">
    <property type="entry name" value="Myb_DNA-binding"/>
    <property type="match status" value="2"/>
</dbReference>
<comment type="caution">
    <text evidence="3">The sequence shown here is derived from an EMBL/GenBank/DDBJ whole genome shotgun (WGS) entry which is preliminary data.</text>
</comment>
<feature type="region of interest" description="Disordered" evidence="1">
    <location>
        <begin position="999"/>
        <end position="1020"/>
    </location>
</feature>
<accession>A0AAW1W205</accession>
<dbReference type="Gene3D" id="1.20.58.1880">
    <property type="match status" value="1"/>
</dbReference>
<dbReference type="Gene3D" id="1.10.10.60">
    <property type="entry name" value="Homeodomain-like"/>
    <property type="match status" value="1"/>
</dbReference>
<dbReference type="SUPFAM" id="SSF46689">
    <property type="entry name" value="Homeodomain-like"/>
    <property type="match status" value="2"/>
</dbReference>
<feature type="compositionally biased region" description="Acidic residues" evidence="1">
    <location>
        <begin position="999"/>
        <end position="1019"/>
    </location>
</feature>
<dbReference type="PANTHER" id="PTHR47340:SF1">
    <property type="entry name" value="DUPLICATED HOMEODOMAIN-LIKE SUPERFAMILY PROTEIN"/>
    <property type="match status" value="1"/>
</dbReference>
<feature type="region of interest" description="Disordered" evidence="1">
    <location>
        <begin position="1445"/>
        <end position="1502"/>
    </location>
</feature>
<evidence type="ECO:0000256" key="1">
    <source>
        <dbReference type="SAM" id="MobiDB-lite"/>
    </source>
</evidence>
<dbReference type="Proteomes" id="UP001457282">
    <property type="component" value="Unassembled WGS sequence"/>
</dbReference>
<dbReference type="CDD" id="cd00167">
    <property type="entry name" value="SANT"/>
    <property type="match status" value="1"/>
</dbReference>
<feature type="domain" description="SANT" evidence="2">
    <location>
        <begin position="801"/>
        <end position="852"/>
    </location>
</feature>
<name>A0AAW1W205_RUBAR</name>
<dbReference type="InterPro" id="IPR001005">
    <property type="entry name" value="SANT/Myb"/>
</dbReference>
<feature type="compositionally biased region" description="Basic and acidic residues" evidence="1">
    <location>
        <begin position="1461"/>
        <end position="1470"/>
    </location>
</feature>
<evidence type="ECO:0000313" key="4">
    <source>
        <dbReference type="Proteomes" id="UP001457282"/>
    </source>
</evidence>
<evidence type="ECO:0000313" key="3">
    <source>
        <dbReference type="EMBL" id="KAK9913264.1"/>
    </source>
</evidence>
<feature type="compositionally biased region" description="Basic and acidic residues" evidence="1">
    <location>
        <begin position="7"/>
        <end position="23"/>
    </location>
</feature>
<sequence length="1725" mass="187579">MPPEPLSWDRKDFFKERKHERSESLGPVARWRDSPHHAPRDFNRWPSAEFRRPPGHGKQGGWHLFSDDSGHGYASSRSGEKMLEDESFRPSFSRGEGRYGRNGRDHRGSYNPRDCKGHSWETSSLSPNTPGRPNDMNNEQRPQDDNLTYSSNQHSDFGSTWNQIQLKDHLDRMGGSNGLGAGQKCDRENTLGSMDWKPLKWTRSGSMSSRGSGFSHSSSSRSIGAIDSNEAKAESQPKSATPVQSPSGDATACVTSAAPSEETTSRKKPRLGWGEGLAKYEKKKVDPADVIMNKDGAVCPVGNVESVQSMSLHVAEKSPRVTVISDCASPATPSSVACSSSPGVEEKSFGKAANVDNDNSNLCGSPGPEFQCHQEGFSFKLEKLDFNSITNVSTSLHELLQSDDPSSMDPSTMRPTAMNKLLIWKGDISKVLEVTESEIDLLENELKMLNSVSGGSCPRPAASSSLPVEDSDKSCKEQASDINLITRPAPLQIFSSGDTDPEKFALGNREQGESCGIVKDQDMDSPGTATSKFVEQLPLVKVASSDMGNHSGSAENQDLIQTAEREAECLVAGEDKEKSDLSACGNSRMLLDSEIVAPVSDGLGLCSGVVDTLCDSIFSSNKESANRASDVFNKLLPKDNCEVDISGLGISSSWKNDSLIKEKFKTRKQRLRFMERVVTLKHKAYQHLWKEEMRLLSERKYRSKSHKKCDLGMRTTINGYQKHRSSIRSRFSTPAGNLSLVPTKEIVKFTNKLLCDSQVKLYRNSLKMPALILDKKEKMVTRFVSSNGLVEDPCAVEKERALINPWTREEKEAFIEKLAAFGKDFTKIASFFDHKTTADCVEFYYKHHKSACFQKAKKKPDISKQGKSSANTYMINPGTKWNREVNAASLDILGAASLMAAQADGSTRNRTGRLILGGYKNAKASLVDDMTVERSCSFDVIGNERETAAADVLAGICGSLSSEAVSSCITSSIDPGDGYREWKCQKVDSLVRRPLTPSVDEETCSDESCGEMDPSDWTDEEKSSFIQAVSSYGKDFAMISRCLRTRSQNQCKVFFSKARKCLGLDLVHPGPGNVGASIGDDANGGGSDTEDACVVETGSGISSDKSGCKMNEDLPSSVMDMDHDDSDPEETMNMQCDPLGSVENDVNGEVDHLDNKALKSSDALQMDDRPKLVFDDLTNIMDVADRLSESVLAQRREAFSAEADAVRDNVAEKGGLVAESLVGEGISSDPPNPEMSSDGLGNKLMGQDEKCNTDTSGCGLQFSAHDSNLSGSASDMAAEGSCSGLAAECLHQVSVELNSMQKSSVNSLPHENLLATAISVPQNSAVVECGKAINQDRLSSTSDLQEGEDKQSLSVGGDECHKHLPGLPVLTNVDPAHVLRGYPLLLATKKEINGHSSCGNLSEVQHLSKPDEDLSGHMPKDCLLQFGNCKPQSSQVDFPLVHQKMERQTDTPKAHSWSSSDTDKPSRNGDVKLFGKILTNPSKSGSSIHENEEKGSHIHNLSSKSSNLKFSGHHNLDGNSGLLKFDSSNYVGLENVPRRSYSFWEGNKVQNGHPSFPDSAILLAKYPAAFGNFPTSSSKLEQPPLQAVVRNNDRHINGGSVFPSREISSSSGSGIVDYHQVFSRHRDGGAKVPPFTVDVKQRQDVFDVSRRNGFESISSLQQQGRGIVGMNVVGRGGILVGGPCTGVSDPVAAIRMHYAKTEQYGGQGSIIREEESWRGKGDVGR</sequence>
<dbReference type="PROSITE" id="PS51293">
    <property type="entry name" value="SANT"/>
    <property type="match status" value="2"/>
</dbReference>
<organism evidence="3 4">
    <name type="scientific">Rubus argutus</name>
    <name type="common">Southern blackberry</name>
    <dbReference type="NCBI Taxonomy" id="59490"/>
    <lineage>
        <taxon>Eukaryota</taxon>
        <taxon>Viridiplantae</taxon>
        <taxon>Streptophyta</taxon>
        <taxon>Embryophyta</taxon>
        <taxon>Tracheophyta</taxon>
        <taxon>Spermatophyta</taxon>
        <taxon>Magnoliopsida</taxon>
        <taxon>eudicotyledons</taxon>
        <taxon>Gunneridae</taxon>
        <taxon>Pentapetalae</taxon>
        <taxon>rosids</taxon>
        <taxon>fabids</taxon>
        <taxon>Rosales</taxon>
        <taxon>Rosaceae</taxon>
        <taxon>Rosoideae</taxon>
        <taxon>Rosoideae incertae sedis</taxon>
        <taxon>Rubus</taxon>
    </lineage>
</organism>
<reference evidence="3 4" key="1">
    <citation type="journal article" date="2023" name="G3 (Bethesda)">
        <title>A chromosome-length genome assembly and annotation of blackberry (Rubus argutus, cv. 'Hillquist').</title>
        <authorList>
            <person name="Bruna T."/>
            <person name="Aryal R."/>
            <person name="Dudchenko O."/>
            <person name="Sargent D.J."/>
            <person name="Mead D."/>
            <person name="Buti M."/>
            <person name="Cavallini A."/>
            <person name="Hytonen T."/>
            <person name="Andres J."/>
            <person name="Pham M."/>
            <person name="Weisz D."/>
            <person name="Mascagni F."/>
            <person name="Usai G."/>
            <person name="Natali L."/>
            <person name="Bassil N."/>
            <person name="Fernandez G.E."/>
            <person name="Lomsadze A."/>
            <person name="Armour M."/>
            <person name="Olukolu B."/>
            <person name="Poorten T."/>
            <person name="Britton C."/>
            <person name="Davik J."/>
            <person name="Ashrafi H."/>
            <person name="Aiden E.L."/>
            <person name="Borodovsky M."/>
            <person name="Worthington M."/>
        </authorList>
    </citation>
    <scope>NUCLEOTIDE SEQUENCE [LARGE SCALE GENOMIC DNA]</scope>
    <source>
        <strain evidence="3">PI 553951</strain>
    </source>
</reference>
<feature type="compositionally biased region" description="Polar residues" evidence="1">
    <location>
        <begin position="236"/>
        <end position="262"/>
    </location>
</feature>
<dbReference type="InterPro" id="IPR017884">
    <property type="entry name" value="SANT_dom"/>
</dbReference>
<feature type="compositionally biased region" description="Polar residues" evidence="1">
    <location>
        <begin position="120"/>
        <end position="158"/>
    </location>
</feature>
<feature type="compositionally biased region" description="Basic and acidic residues" evidence="1">
    <location>
        <begin position="78"/>
        <end position="88"/>
    </location>
</feature>
<dbReference type="SMART" id="SM00717">
    <property type="entry name" value="SANT"/>
    <property type="match status" value="2"/>
</dbReference>
<dbReference type="PANTHER" id="PTHR47340">
    <property type="entry name" value="DUPLICATED HOMEODOMAIN-LIKE SUPERFAMILY PROTEIN"/>
    <property type="match status" value="1"/>
</dbReference>
<dbReference type="InterPro" id="IPR009057">
    <property type="entry name" value="Homeodomain-like_sf"/>
</dbReference>
<feature type="compositionally biased region" description="Low complexity" evidence="1">
    <location>
        <begin position="203"/>
        <end position="222"/>
    </location>
</feature>